<protein>
    <submittedName>
        <fullName evidence="2">Uncharacterized protein</fullName>
    </submittedName>
</protein>
<feature type="region of interest" description="Disordered" evidence="1">
    <location>
        <begin position="1"/>
        <end position="61"/>
    </location>
</feature>
<sequence length="98" mass="11067">AGTDKNNCKDTPKAKKTGSVRETATEDHRIPDEPREGLLNQAAGVKDSGKNSNVYSKSRDDRKQTQIDMFFDLVAKPKRKKKIISCSYIKRMKILVNL</sequence>
<accession>A0A0K2TPZ0</accession>
<name>A0A0K2TPZ0_LEPSM</name>
<evidence type="ECO:0000313" key="2">
    <source>
        <dbReference type="EMBL" id="CDW27732.1"/>
    </source>
</evidence>
<evidence type="ECO:0000256" key="1">
    <source>
        <dbReference type="SAM" id="MobiDB-lite"/>
    </source>
</evidence>
<dbReference type="AlphaFoldDB" id="A0A0K2TPZ0"/>
<proteinExistence type="predicted"/>
<reference evidence="2" key="1">
    <citation type="submission" date="2014-05" db="EMBL/GenBank/DDBJ databases">
        <authorList>
            <person name="Chronopoulou M."/>
        </authorList>
    </citation>
    <scope>NUCLEOTIDE SEQUENCE</scope>
    <source>
        <tissue evidence="2">Whole organism</tissue>
    </source>
</reference>
<feature type="non-terminal residue" evidence="2">
    <location>
        <position position="1"/>
    </location>
</feature>
<dbReference type="EMBL" id="HACA01010371">
    <property type="protein sequence ID" value="CDW27732.1"/>
    <property type="molecule type" value="Transcribed_RNA"/>
</dbReference>
<feature type="compositionally biased region" description="Basic and acidic residues" evidence="1">
    <location>
        <begin position="23"/>
        <end position="36"/>
    </location>
</feature>
<organism evidence="2">
    <name type="scientific">Lepeophtheirus salmonis</name>
    <name type="common">Salmon louse</name>
    <name type="synonym">Caligus salmonis</name>
    <dbReference type="NCBI Taxonomy" id="72036"/>
    <lineage>
        <taxon>Eukaryota</taxon>
        <taxon>Metazoa</taxon>
        <taxon>Ecdysozoa</taxon>
        <taxon>Arthropoda</taxon>
        <taxon>Crustacea</taxon>
        <taxon>Multicrustacea</taxon>
        <taxon>Hexanauplia</taxon>
        <taxon>Copepoda</taxon>
        <taxon>Siphonostomatoida</taxon>
        <taxon>Caligidae</taxon>
        <taxon>Lepeophtheirus</taxon>
    </lineage>
</organism>
<feature type="compositionally biased region" description="Basic and acidic residues" evidence="1">
    <location>
        <begin position="1"/>
        <end position="13"/>
    </location>
</feature>